<accession>A0ABU2N094</accession>
<gene>
    <name evidence="3" type="ORF">RM590_29770</name>
</gene>
<evidence type="ECO:0000313" key="4">
    <source>
        <dbReference type="Proteomes" id="UP001183246"/>
    </source>
</evidence>
<feature type="region of interest" description="Disordered" evidence="1">
    <location>
        <begin position="206"/>
        <end position="236"/>
    </location>
</feature>
<name>A0ABU2N094_9ACTN</name>
<organism evidence="3 4">
    <name type="scientific">Streptomyces litchfieldiae</name>
    <dbReference type="NCBI Taxonomy" id="3075543"/>
    <lineage>
        <taxon>Bacteria</taxon>
        <taxon>Bacillati</taxon>
        <taxon>Actinomycetota</taxon>
        <taxon>Actinomycetes</taxon>
        <taxon>Kitasatosporales</taxon>
        <taxon>Streptomycetaceae</taxon>
        <taxon>Streptomyces</taxon>
    </lineage>
</organism>
<evidence type="ECO:0000259" key="2">
    <source>
        <dbReference type="PROSITE" id="PS50943"/>
    </source>
</evidence>
<dbReference type="PROSITE" id="PS50943">
    <property type="entry name" value="HTH_CROC1"/>
    <property type="match status" value="1"/>
</dbReference>
<dbReference type="EMBL" id="JAVREL010000023">
    <property type="protein sequence ID" value="MDT0346739.1"/>
    <property type="molecule type" value="Genomic_DNA"/>
</dbReference>
<dbReference type="InterPro" id="IPR010982">
    <property type="entry name" value="Lambda_DNA-bd_dom_sf"/>
</dbReference>
<dbReference type="Gene3D" id="1.10.260.40">
    <property type="entry name" value="lambda repressor-like DNA-binding domains"/>
    <property type="match status" value="1"/>
</dbReference>
<proteinExistence type="predicted"/>
<comment type="caution">
    <text evidence="3">The sequence shown here is derived from an EMBL/GenBank/DDBJ whole genome shotgun (WGS) entry which is preliminary data.</text>
</comment>
<dbReference type="Proteomes" id="UP001183246">
    <property type="component" value="Unassembled WGS sequence"/>
</dbReference>
<dbReference type="InterPro" id="IPR001387">
    <property type="entry name" value="Cro/C1-type_HTH"/>
</dbReference>
<keyword evidence="4" id="KW-1185">Reference proteome</keyword>
<protein>
    <submittedName>
        <fullName evidence="3">Helix-turn-helix transcriptional regulator</fullName>
    </submittedName>
</protein>
<sequence length="236" mass="25916">MTQDSPEEWPARLCRGIASEVRTWRLSRGLSAQQLSDRCAQLGLPIARAVIANMETGRRHTLTVPELLVLARALDLSPVTLLFRLGSTPTAEPLPGRTTPAWDAVKWATGESPFPGEAPSESVTPTAFYDTEYGQRIYATSQDPAGAFRVHDELIADVLRTRNSAARLRARASAAATDGDAQSWQRAAEAEDRKAEELARAVRAARQEFRRGGITPPTLPADLQHLDNPQPRREDD</sequence>
<dbReference type="SUPFAM" id="SSF47413">
    <property type="entry name" value="lambda repressor-like DNA-binding domains"/>
    <property type="match status" value="1"/>
</dbReference>
<evidence type="ECO:0000313" key="3">
    <source>
        <dbReference type="EMBL" id="MDT0346739.1"/>
    </source>
</evidence>
<evidence type="ECO:0000256" key="1">
    <source>
        <dbReference type="SAM" id="MobiDB-lite"/>
    </source>
</evidence>
<reference evidence="4" key="1">
    <citation type="submission" date="2023-07" db="EMBL/GenBank/DDBJ databases">
        <title>30 novel species of actinomycetes from the DSMZ collection.</title>
        <authorList>
            <person name="Nouioui I."/>
        </authorList>
    </citation>
    <scope>NUCLEOTIDE SEQUENCE [LARGE SCALE GENOMIC DNA]</scope>
    <source>
        <strain evidence="4">DSM 44938</strain>
    </source>
</reference>
<feature type="domain" description="HTH cro/C1-type" evidence="2">
    <location>
        <begin position="21"/>
        <end position="81"/>
    </location>
</feature>
<feature type="region of interest" description="Disordered" evidence="1">
    <location>
        <begin position="173"/>
        <end position="192"/>
    </location>
</feature>